<evidence type="ECO:0000256" key="5">
    <source>
        <dbReference type="ARBA" id="ARBA00023316"/>
    </source>
</evidence>
<keyword evidence="4 6" id="KW-0573">Peptidoglycan synthesis</keyword>
<accession>A0A1G2HDM6</accession>
<dbReference type="GO" id="GO:0018104">
    <property type="term" value="P:peptidoglycan-protein cross-linking"/>
    <property type="evidence" value="ECO:0007669"/>
    <property type="project" value="TreeGrafter"/>
</dbReference>
<feature type="domain" description="L,D-TPase catalytic" evidence="8">
    <location>
        <begin position="138"/>
        <end position="253"/>
    </location>
</feature>
<dbReference type="InterPro" id="IPR005490">
    <property type="entry name" value="LD_TPept_cat_dom"/>
</dbReference>
<evidence type="ECO:0000313" key="10">
    <source>
        <dbReference type="Proteomes" id="UP000178835"/>
    </source>
</evidence>
<keyword evidence="7" id="KW-1133">Transmembrane helix</keyword>
<dbReference type="PROSITE" id="PS52029">
    <property type="entry name" value="LD_TPASE"/>
    <property type="match status" value="1"/>
</dbReference>
<feature type="transmembrane region" description="Helical" evidence="7">
    <location>
        <begin position="7"/>
        <end position="29"/>
    </location>
</feature>
<sequence length="414" mass="46957">MFLRTKFLYAGVLFALLSFGSYFGFSYLFSVDISFEQFSEVGDEVIIKLGPLASEKAVEHNFNISPAVEGHFAWLKDQRELHFIPNEGFEAGRKYTVKIFPGGSLMAQAGSPSAVFTFSPVRFSSGSSYTPAEIYAGKYIDVNLSTMQITLVENGEAVGQYPVAGKGNPWTKPTKEGSFTILTKEPLHWSKLAKLWMPWSMQFSGNYFIHDWPYWPGGALINSTYSNGCIRMYNSDAKKIFDWAEIGMRIVVHSTPQRFAVFSGEVLQDGDLVREQNNDRVYVIKKQGDQLYKRHVWTPDFGKWYAHLSSFWQRIKTVPDGTLGAYIESRWVALSEADHPEESGYIYEINPQNRTRHKMICGKTPLSAQEGPEFCRDAWQSYGWPDEEIFTISRAEFEAYTEGEPMPLAPAIGN</sequence>
<dbReference type="Proteomes" id="UP000178835">
    <property type="component" value="Unassembled WGS sequence"/>
</dbReference>
<evidence type="ECO:0000259" key="8">
    <source>
        <dbReference type="PROSITE" id="PS52029"/>
    </source>
</evidence>
<dbReference type="EMBL" id="MHOH01000017">
    <property type="protein sequence ID" value="OGZ60574.1"/>
    <property type="molecule type" value="Genomic_DNA"/>
</dbReference>
<dbReference type="PANTHER" id="PTHR30582">
    <property type="entry name" value="L,D-TRANSPEPTIDASE"/>
    <property type="match status" value="1"/>
</dbReference>
<evidence type="ECO:0000256" key="6">
    <source>
        <dbReference type="PROSITE-ProRule" id="PRU01373"/>
    </source>
</evidence>
<keyword evidence="3 6" id="KW-0133">Cell shape</keyword>
<comment type="caution">
    <text evidence="9">The sequence shown here is derived from an EMBL/GenBank/DDBJ whole genome shotgun (WGS) entry which is preliminary data.</text>
</comment>
<evidence type="ECO:0000256" key="1">
    <source>
        <dbReference type="ARBA" id="ARBA00004752"/>
    </source>
</evidence>
<name>A0A1G2HDM6_9BACT</name>
<dbReference type="GO" id="GO:0005576">
    <property type="term" value="C:extracellular region"/>
    <property type="evidence" value="ECO:0007669"/>
    <property type="project" value="TreeGrafter"/>
</dbReference>
<dbReference type="Pfam" id="PF03734">
    <property type="entry name" value="YkuD"/>
    <property type="match status" value="1"/>
</dbReference>
<dbReference type="GO" id="GO:0071972">
    <property type="term" value="F:peptidoglycan L,D-transpeptidase activity"/>
    <property type="evidence" value="ECO:0007669"/>
    <property type="project" value="TreeGrafter"/>
</dbReference>
<dbReference type="Gene3D" id="2.60.40.3710">
    <property type="match status" value="1"/>
</dbReference>
<keyword evidence="7" id="KW-0472">Membrane</keyword>
<evidence type="ECO:0000256" key="2">
    <source>
        <dbReference type="ARBA" id="ARBA00022679"/>
    </source>
</evidence>
<dbReference type="Gene3D" id="2.40.440.10">
    <property type="entry name" value="L,D-transpeptidase catalytic domain-like"/>
    <property type="match status" value="1"/>
</dbReference>
<dbReference type="SUPFAM" id="SSF141523">
    <property type="entry name" value="L,D-transpeptidase catalytic domain-like"/>
    <property type="match status" value="1"/>
</dbReference>
<protein>
    <recommendedName>
        <fullName evidence="8">L,D-TPase catalytic domain-containing protein</fullName>
    </recommendedName>
</protein>
<keyword evidence="2" id="KW-0808">Transferase</keyword>
<evidence type="ECO:0000256" key="3">
    <source>
        <dbReference type="ARBA" id="ARBA00022960"/>
    </source>
</evidence>
<dbReference type="GO" id="GO:0016740">
    <property type="term" value="F:transferase activity"/>
    <property type="evidence" value="ECO:0007669"/>
    <property type="project" value="UniProtKB-KW"/>
</dbReference>
<dbReference type="GO" id="GO:0008360">
    <property type="term" value="P:regulation of cell shape"/>
    <property type="evidence" value="ECO:0007669"/>
    <property type="project" value="UniProtKB-UniRule"/>
</dbReference>
<feature type="active site" description="Proton donor/acceptor" evidence="6">
    <location>
        <position position="210"/>
    </location>
</feature>
<dbReference type="CDD" id="cd16913">
    <property type="entry name" value="YkuD_like"/>
    <property type="match status" value="1"/>
</dbReference>
<dbReference type="InterPro" id="IPR050979">
    <property type="entry name" value="LD-transpeptidase"/>
</dbReference>
<evidence type="ECO:0000313" key="9">
    <source>
        <dbReference type="EMBL" id="OGZ60574.1"/>
    </source>
</evidence>
<evidence type="ECO:0000256" key="7">
    <source>
        <dbReference type="SAM" id="Phobius"/>
    </source>
</evidence>
<evidence type="ECO:0000256" key="4">
    <source>
        <dbReference type="ARBA" id="ARBA00022984"/>
    </source>
</evidence>
<dbReference type="UniPathway" id="UPA00219"/>
<organism evidence="9 10">
    <name type="scientific">Candidatus Spechtbacteria bacterium RIFCSPLOWO2_01_FULL_43_12</name>
    <dbReference type="NCBI Taxonomy" id="1802162"/>
    <lineage>
        <taxon>Bacteria</taxon>
        <taxon>Candidatus Spechtiibacteriota</taxon>
    </lineage>
</organism>
<dbReference type="InterPro" id="IPR038063">
    <property type="entry name" value="Transpep_catalytic_dom"/>
</dbReference>
<dbReference type="AlphaFoldDB" id="A0A1G2HDM6"/>
<proteinExistence type="predicted"/>
<comment type="pathway">
    <text evidence="1 6">Cell wall biogenesis; peptidoglycan biosynthesis.</text>
</comment>
<dbReference type="PANTHER" id="PTHR30582:SF2">
    <property type="entry name" value="L,D-TRANSPEPTIDASE YCIB-RELATED"/>
    <property type="match status" value="1"/>
</dbReference>
<reference evidence="9 10" key="1">
    <citation type="journal article" date="2016" name="Nat. Commun.">
        <title>Thousands of microbial genomes shed light on interconnected biogeochemical processes in an aquifer system.</title>
        <authorList>
            <person name="Anantharaman K."/>
            <person name="Brown C.T."/>
            <person name="Hug L.A."/>
            <person name="Sharon I."/>
            <person name="Castelle C.J."/>
            <person name="Probst A.J."/>
            <person name="Thomas B.C."/>
            <person name="Singh A."/>
            <person name="Wilkins M.J."/>
            <person name="Karaoz U."/>
            <person name="Brodie E.L."/>
            <person name="Williams K.H."/>
            <person name="Hubbard S.S."/>
            <person name="Banfield J.F."/>
        </authorList>
    </citation>
    <scope>NUCLEOTIDE SEQUENCE [LARGE SCALE GENOMIC DNA]</scope>
</reference>
<keyword evidence="5 6" id="KW-0961">Cell wall biogenesis/degradation</keyword>
<feature type="active site" description="Nucleophile" evidence="6">
    <location>
        <position position="229"/>
    </location>
</feature>
<dbReference type="GO" id="GO:0071555">
    <property type="term" value="P:cell wall organization"/>
    <property type="evidence" value="ECO:0007669"/>
    <property type="project" value="UniProtKB-UniRule"/>
</dbReference>
<gene>
    <name evidence="9" type="ORF">A2919_01700</name>
</gene>
<keyword evidence="7" id="KW-0812">Transmembrane</keyword>